<feature type="compositionally biased region" description="Low complexity" evidence="3">
    <location>
        <begin position="334"/>
        <end position="352"/>
    </location>
</feature>
<evidence type="ECO:0000313" key="6">
    <source>
        <dbReference type="Proteomes" id="UP000001064"/>
    </source>
</evidence>
<dbReference type="Proteomes" id="UP000001064">
    <property type="component" value="Unassembled WGS sequence"/>
</dbReference>
<keyword evidence="1 2" id="KW-0694">RNA-binding</keyword>
<feature type="region of interest" description="Disordered" evidence="3">
    <location>
        <begin position="109"/>
        <end position="146"/>
    </location>
</feature>
<dbReference type="GO" id="GO:0030626">
    <property type="term" value="F:U12 snRNA binding"/>
    <property type="evidence" value="ECO:0000318"/>
    <property type="project" value="GO_Central"/>
</dbReference>
<protein>
    <recommendedName>
        <fullName evidence="4">RRM domain-containing protein</fullName>
    </recommendedName>
</protein>
<dbReference type="STRING" id="5786.F0ZCN0"/>
<dbReference type="SUPFAM" id="SSF54928">
    <property type="entry name" value="RNA-binding domain, RBD"/>
    <property type="match status" value="2"/>
</dbReference>
<dbReference type="OMA" id="NIMNGAM"/>
<dbReference type="KEGG" id="dpp:DICPUDRAFT_149032"/>
<evidence type="ECO:0000259" key="4">
    <source>
        <dbReference type="PROSITE" id="PS50102"/>
    </source>
</evidence>
<dbReference type="PROSITE" id="PS50102">
    <property type="entry name" value="RRM"/>
    <property type="match status" value="2"/>
</dbReference>
<dbReference type="GO" id="GO:0005689">
    <property type="term" value="C:U12-type spliceosomal complex"/>
    <property type="evidence" value="ECO:0000318"/>
    <property type="project" value="GO_Central"/>
</dbReference>
<feature type="compositionally biased region" description="Low complexity" evidence="3">
    <location>
        <begin position="125"/>
        <end position="142"/>
    </location>
</feature>
<feature type="domain" description="RRM" evidence="4">
    <location>
        <begin position="411"/>
        <end position="493"/>
    </location>
</feature>
<dbReference type="Pfam" id="PF00076">
    <property type="entry name" value="RRM_1"/>
    <property type="match status" value="2"/>
</dbReference>
<evidence type="ECO:0000256" key="2">
    <source>
        <dbReference type="PROSITE-ProRule" id="PRU00176"/>
    </source>
</evidence>
<dbReference type="FunCoup" id="F0ZCN0">
    <property type="interactions" value="2"/>
</dbReference>
<dbReference type="SMART" id="SM00360">
    <property type="entry name" value="RRM"/>
    <property type="match status" value="2"/>
</dbReference>
<evidence type="ECO:0000313" key="5">
    <source>
        <dbReference type="EMBL" id="EGC38300.1"/>
    </source>
</evidence>
<dbReference type="InterPro" id="IPR000504">
    <property type="entry name" value="RRM_dom"/>
</dbReference>
<dbReference type="InterPro" id="IPR012677">
    <property type="entry name" value="Nucleotide-bd_a/b_plait_sf"/>
</dbReference>
<gene>
    <name evidence="5" type="ORF">DICPUDRAFT_149032</name>
</gene>
<dbReference type="GO" id="GO:0000398">
    <property type="term" value="P:mRNA splicing, via spliceosome"/>
    <property type="evidence" value="ECO:0000318"/>
    <property type="project" value="GO_Central"/>
</dbReference>
<dbReference type="PANTHER" id="PTHR16105">
    <property type="entry name" value="RNA-BINDING REGION-CONTAINING PROTEIN 3"/>
    <property type="match status" value="1"/>
</dbReference>
<dbReference type="Gene3D" id="3.30.70.330">
    <property type="match status" value="2"/>
</dbReference>
<dbReference type="CDD" id="cd00590">
    <property type="entry name" value="RRM_SF"/>
    <property type="match status" value="1"/>
</dbReference>
<name>F0ZCN0_DICPU</name>
<proteinExistence type="predicted"/>
<reference evidence="6" key="1">
    <citation type="journal article" date="2011" name="Genome Biol.">
        <title>Comparative genomics of the social amoebae Dictyostelium discoideum and Dictyostelium purpureum.</title>
        <authorList>
            <consortium name="US DOE Joint Genome Institute (JGI-PGF)"/>
            <person name="Sucgang R."/>
            <person name="Kuo A."/>
            <person name="Tian X."/>
            <person name="Salerno W."/>
            <person name="Parikh A."/>
            <person name="Feasley C.L."/>
            <person name="Dalin E."/>
            <person name="Tu H."/>
            <person name="Huang E."/>
            <person name="Barry K."/>
            <person name="Lindquist E."/>
            <person name="Shapiro H."/>
            <person name="Bruce D."/>
            <person name="Schmutz J."/>
            <person name="Salamov A."/>
            <person name="Fey P."/>
            <person name="Gaudet P."/>
            <person name="Anjard C."/>
            <person name="Babu M.M."/>
            <person name="Basu S."/>
            <person name="Bushmanova Y."/>
            <person name="van der Wel H."/>
            <person name="Katoh-Kurasawa M."/>
            <person name="Dinh C."/>
            <person name="Coutinho P.M."/>
            <person name="Saito T."/>
            <person name="Elias M."/>
            <person name="Schaap P."/>
            <person name="Kay R.R."/>
            <person name="Henrissat B."/>
            <person name="Eichinger L."/>
            <person name="Rivero F."/>
            <person name="Putnam N.H."/>
            <person name="West C.M."/>
            <person name="Loomis W.F."/>
            <person name="Chisholm R.L."/>
            <person name="Shaulsky G."/>
            <person name="Strassmann J.E."/>
            <person name="Queller D.C."/>
            <person name="Kuspa A."/>
            <person name="Grigoriev I.V."/>
        </authorList>
    </citation>
    <scope>NUCLEOTIDE SEQUENCE [LARGE SCALE GENOMIC DNA]</scope>
    <source>
        <strain evidence="6">QSDP1</strain>
    </source>
</reference>
<dbReference type="InterPro" id="IPR045164">
    <property type="entry name" value="RBM41/RNPC3"/>
</dbReference>
<feature type="domain" description="RRM" evidence="4">
    <location>
        <begin position="45"/>
        <end position="118"/>
    </location>
</feature>
<keyword evidence="6" id="KW-1185">Reference proteome</keyword>
<dbReference type="CDD" id="cd12239">
    <property type="entry name" value="RRM2_RBM40_like"/>
    <property type="match status" value="1"/>
</dbReference>
<dbReference type="EMBL" id="GL870979">
    <property type="protein sequence ID" value="EGC38300.1"/>
    <property type="molecule type" value="Genomic_DNA"/>
</dbReference>
<evidence type="ECO:0000256" key="3">
    <source>
        <dbReference type="SAM" id="MobiDB-lite"/>
    </source>
</evidence>
<dbReference type="InParanoid" id="F0ZCN0"/>
<sequence>MHSSFQNNTPKNNSDIFNSNTNSNIKYTTNSSKLNNINDINNGVFKLVVKNVPANANVEDLTNLFTPFNHLQYKALEGNMKGTVFVDFQNREDCERALKQLHGSKMGGRTLKVEISTGKKKDSKNNTSNNNSNGDNSNNGDGYNINMGIADPSQSVINEITYYLQTRPDFYSQVLNIMSLMNIKLYSKPEIIRQWPLYSQHFEPQPSTQNPPLPEISKNIDEKKSFKRGIDYEESLVNKIVDIKDKKKDEEEDEEEEEWVSDDDVTKNIDPSVIEYTNKLFPSVISPRVLKKVKLSINNNNCIKNQQTTGSKGSEVLLNENIKNKIDKKDVNSDIDNSSSNSNNINTDDNNIEKNNIIDNNNEKKNINFNLNINNEIKDIVTIEQINSNKCTVEEIESIIKGKLNIGEPSNKLYIKNISKHVKSSDFESLFRTLFDSAESMKSNLHIDYHQGGRLHGQAFITFPTTELAITALQQSQGYKFNQKPIIICFSKNKIK</sequence>
<dbReference type="AlphaFoldDB" id="F0ZCN0"/>
<evidence type="ECO:0000256" key="1">
    <source>
        <dbReference type="ARBA" id="ARBA00022884"/>
    </source>
</evidence>
<dbReference type="VEuPathDB" id="AmoebaDB:DICPUDRAFT_149032"/>
<dbReference type="SMART" id="SM00361">
    <property type="entry name" value="RRM_1"/>
    <property type="match status" value="2"/>
</dbReference>
<dbReference type="InterPro" id="IPR035979">
    <property type="entry name" value="RBD_domain_sf"/>
</dbReference>
<accession>F0ZCN0</accession>
<organism evidence="5 6">
    <name type="scientific">Dictyostelium purpureum</name>
    <name type="common">Slime mold</name>
    <dbReference type="NCBI Taxonomy" id="5786"/>
    <lineage>
        <taxon>Eukaryota</taxon>
        <taxon>Amoebozoa</taxon>
        <taxon>Evosea</taxon>
        <taxon>Eumycetozoa</taxon>
        <taxon>Dictyostelia</taxon>
        <taxon>Dictyosteliales</taxon>
        <taxon>Dictyosteliaceae</taxon>
        <taxon>Dictyostelium</taxon>
    </lineage>
</organism>
<dbReference type="GeneID" id="10502400"/>
<dbReference type="PANTHER" id="PTHR16105:SF0">
    <property type="entry name" value="RNA-BINDING REGION-CONTAINING PROTEIN 3"/>
    <property type="match status" value="1"/>
</dbReference>
<dbReference type="eggNOG" id="KOG4206">
    <property type="taxonomic scope" value="Eukaryota"/>
</dbReference>
<dbReference type="OrthoDB" id="277802at2759"/>
<dbReference type="InterPro" id="IPR003954">
    <property type="entry name" value="RRM_euk-type"/>
</dbReference>
<dbReference type="RefSeq" id="XP_003285161.1">
    <property type="nucleotide sequence ID" value="XM_003285113.1"/>
</dbReference>
<feature type="region of interest" description="Disordered" evidence="3">
    <location>
        <begin position="330"/>
        <end position="352"/>
    </location>
</feature>
<dbReference type="GO" id="GO:0097157">
    <property type="term" value="F:pre-mRNA intronic binding"/>
    <property type="evidence" value="ECO:0000318"/>
    <property type="project" value="GO_Central"/>
</dbReference>
<dbReference type="FunFam" id="3.30.70.330:FF:002030">
    <property type="match status" value="1"/>
</dbReference>